<feature type="transmembrane region" description="Helical" evidence="1">
    <location>
        <begin position="12"/>
        <end position="37"/>
    </location>
</feature>
<dbReference type="PANTHER" id="PTHR33512:SF1">
    <property type="entry name" value="PROTEIN, PUTATIVE (DUF1191)-RELATED"/>
    <property type="match status" value="1"/>
</dbReference>
<keyword evidence="1" id="KW-0472">Membrane</keyword>
<organism evidence="2 3">
    <name type="scientific">Sphenostylis stenocarpa</name>
    <dbReference type="NCBI Taxonomy" id="92480"/>
    <lineage>
        <taxon>Eukaryota</taxon>
        <taxon>Viridiplantae</taxon>
        <taxon>Streptophyta</taxon>
        <taxon>Embryophyta</taxon>
        <taxon>Tracheophyta</taxon>
        <taxon>Spermatophyta</taxon>
        <taxon>Magnoliopsida</taxon>
        <taxon>eudicotyledons</taxon>
        <taxon>Gunneridae</taxon>
        <taxon>Pentapetalae</taxon>
        <taxon>rosids</taxon>
        <taxon>fabids</taxon>
        <taxon>Fabales</taxon>
        <taxon>Fabaceae</taxon>
        <taxon>Papilionoideae</taxon>
        <taxon>50 kb inversion clade</taxon>
        <taxon>NPAAA clade</taxon>
        <taxon>indigoferoid/millettioid clade</taxon>
        <taxon>Phaseoleae</taxon>
        <taxon>Sphenostylis</taxon>
    </lineage>
</organism>
<gene>
    <name evidence="2" type="ORF">AYBTSS11_LOCUS17874</name>
</gene>
<keyword evidence="1" id="KW-0812">Transmembrane</keyword>
<proteinExistence type="predicted"/>
<sequence length="329" mass="36396">NRYIGHNLKPLDILSWLLCLMDSAFGLILMLFSWVLFTFPGSDGQSVKSAHILDLIIRDHTFKALDKNLRTAIPESVNLPANLSGIGVDAVRFRCGSLRRYGAQLKEFHLGTGVTVHPCIERVMLIRQNMGHNWSSIYYANYDLSGYQLVSPIVGLLAYNADDDANSSNPFQLGIVAGESPMTIDFTNATKLNKEDGIKPLCASFEGDGRMTLAKANPSTPLVCVAKRNGHFGLVVESPPDQFRNKPISRWKVAVGSTIGAALGAFLLGLLLVAMLVRVKKRSRMVEMERRAYEEEALQVSMVGHVRAPTAHGTRTTPIIEHEYRPHPR</sequence>
<dbReference type="Gramene" id="rna-AYBTSS11_LOCUS17874">
    <property type="protein sequence ID" value="CAJ1958687.1"/>
    <property type="gene ID" value="gene-AYBTSS11_LOCUS17874"/>
</dbReference>
<feature type="transmembrane region" description="Helical" evidence="1">
    <location>
        <begin position="253"/>
        <end position="277"/>
    </location>
</feature>
<dbReference type="AlphaFoldDB" id="A0AA86VMM0"/>
<evidence type="ECO:0000313" key="2">
    <source>
        <dbReference type="EMBL" id="CAJ1958687.1"/>
    </source>
</evidence>
<evidence type="ECO:0000256" key="1">
    <source>
        <dbReference type="SAM" id="Phobius"/>
    </source>
</evidence>
<reference evidence="2" key="1">
    <citation type="submission" date="2023-10" db="EMBL/GenBank/DDBJ databases">
        <authorList>
            <person name="Domelevo Entfellner J.-B."/>
        </authorList>
    </citation>
    <scope>NUCLEOTIDE SEQUENCE</scope>
</reference>
<accession>A0AA86VMM0</accession>
<dbReference type="EMBL" id="OY731402">
    <property type="protein sequence ID" value="CAJ1958687.1"/>
    <property type="molecule type" value="Genomic_DNA"/>
</dbReference>
<keyword evidence="1" id="KW-1133">Transmembrane helix</keyword>
<feature type="non-terminal residue" evidence="2">
    <location>
        <position position="1"/>
    </location>
</feature>
<name>A0AA86VMM0_9FABA</name>
<protein>
    <submittedName>
        <fullName evidence="2">Uncharacterized protein</fullName>
    </submittedName>
</protein>
<keyword evidence="3" id="KW-1185">Reference proteome</keyword>
<dbReference type="GO" id="GO:0016020">
    <property type="term" value="C:membrane"/>
    <property type="evidence" value="ECO:0007669"/>
    <property type="project" value="TreeGrafter"/>
</dbReference>
<dbReference type="InterPro" id="IPR010605">
    <property type="entry name" value="DUF1191"/>
</dbReference>
<evidence type="ECO:0000313" key="3">
    <source>
        <dbReference type="Proteomes" id="UP001189624"/>
    </source>
</evidence>
<dbReference type="PANTHER" id="PTHR33512">
    <property type="entry name" value="PROTEIN, PUTATIVE (DUF1191)-RELATED"/>
    <property type="match status" value="1"/>
</dbReference>
<dbReference type="Proteomes" id="UP001189624">
    <property type="component" value="Chromosome 5"/>
</dbReference>
<dbReference type="Pfam" id="PF06697">
    <property type="entry name" value="DUF1191"/>
    <property type="match status" value="1"/>
</dbReference>